<evidence type="ECO:0000256" key="10">
    <source>
        <dbReference type="ARBA" id="ARBA00023033"/>
    </source>
</evidence>
<dbReference type="PANTHER" id="PTHR47947:SF62">
    <property type="entry name" value="CYTOCHROME P450, FAMILY 81, SUBFAMILY D, POLYPEPTIDE 5"/>
    <property type="match status" value="1"/>
</dbReference>
<keyword evidence="4 12" id="KW-0349">Heme</keyword>
<comment type="subcellular location">
    <subcellularLocation>
        <location evidence="2">Membrane</location>
        <topology evidence="2">Single-pass membrane protein</topology>
    </subcellularLocation>
</comment>
<evidence type="ECO:0000256" key="13">
    <source>
        <dbReference type="RuleBase" id="RU000461"/>
    </source>
</evidence>
<evidence type="ECO:0000256" key="14">
    <source>
        <dbReference type="SAM" id="Phobius"/>
    </source>
</evidence>
<dbReference type="GO" id="GO:0020037">
    <property type="term" value="F:heme binding"/>
    <property type="evidence" value="ECO:0007669"/>
    <property type="project" value="InterPro"/>
</dbReference>
<comment type="similarity">
    <text evidence="3 13">Belongs to the cytochrome P450 family.</text>
</comment>
<sequence length="500" mass="55774">MEGQTLIFTFLFVSLSLTFIIGRIKRRPNLPPSPSWALPVIGHLRLLKPPLHRVFLSVSESLGDAPIISLRLGNRLVFVVSSHSLAEECFTKNDVVLANRFNSLASKHISYGCTTVVTASYGDHWRNLRRIGAVEIFSAHRLNSFSSIRRDEIHRLIACLSRNSSLEFTKVEMKSMFSNLTFNNIIRMLAGKCYYGDGAEDDPEAKRVRELIAEGMGCFGAGNTADYLPILTWITGSEKRIKKIASRLDEFLQGLVDERREGKEKRQNTMVDHLLCLQETQPEYYTDNIIKGIMLSLILAGTDTSAVTLEWTLSALLNHPQILSKARDEIDNKVGLNRLVEESDLSHLPYLQNIVSESLRLYPASPLLVPHVASEDCKVGGYHMPRGTMLLTNAWAIHRDPKIWDDPTSFKPERFEKEGEAQKLLGFGLGRRACPGSGLAQRLASLTIGSLIQCFEWERIGEEEVDMTEGGGGVIMPKAIPLVAMCKARPVVGKILNESA</sequence>
<dbReference type="BioCyc" id="ARA:AT4G37340-MONOMER"/>
<keyword evidence="9 12" id="KW-0408">Iron</keyword>
<dbReference type="InterPro" id="IPR002401">
    <property type="entry name" value="Cyt_P450_E_grp-I"/>
</dbReference>
<gene>
    <name evidence="15" type="ordered locus">At4g37340</name>
</gene>
<dbReference type="PRINTS" id="PR00463">
    <property type="entry name" value="EP450I"/>
</dbReference>
<dbReference type="FunFam" id="1.10.630.10:FF:000023">
    <property type="entry name" value="Cytochrome P450 family protein"/>
    <property type="match status" value="1"/>
</dbReference>
<protein>
    <submittedName>
        <fullName evidence="15">Cytochrome P450-like protein</fullName>
    </submittedName>
</protein>
<dbReference type="GO" id="GO:0016705">
    <property type="term" value="F:oxidoreductase activity, acting on paired donors, with incorporation or reduction of molecular oxygen"/>
    <property type="evidence" value="ECO:0007669"/>
    <property type="project" value="InterPro"/>
</dbReference>
<keyword evidence="11 14" id="KW-0472">Membrane</keyword>
<dbReference type="SUPFAM" id="SSF48264">
    <property type="entry name" value="Cytochrome P450"/>
    <property type="match status" value="1"/>
</dbReference>
<evidence type="ECO:0000256" key="9">
    <source>
        <dbReference type="ARBA" id="ARBA00023004"/>
    </source>
</evidence>
<dbReference type="InterPro" id="IPR001128">
    <property type="entry name" value="Cyt_P450"/>
</dbReference>
<dbReference type="InterPro" id="IPR036396">
    <property type="entry name" value="Cyt_P450_sf"/>
</dbReference>
<dbReference type="InterPro" id="IPR050651">
    <property type="entry name" value="Plant_Cytochrome_P450_Monoox"/>
</dbReference>
<dbReference type="PhylomeDB" id="Q682J4"/>
<keyword evidence="7 14" id="KW-1133">Transmembrane helix</keyword>
<reference evidence="15" key="1">
    <citation type="submission" date="2004-09" db="EMBL/GenBank/DDBJ databases">
        <title>Large-scale analysis of RIKEN Arabidopsis full-length (RAFL) cDNAs.</title>
        <authorList>
            <person name="Totoki Y."/>
            <person name="Seki M."/>
            <person name="Ishida J."/>
            <person name="Nakajima M."/>
            <person name="Enju A."/>
            <person name="Kamiya A."/>
            <person name="Narusaka M."/>
            <person name="Shin-i T."/>
            <person name="Nakagawa M."/>
            <person name="Sakamoto N."/>
            <person name="Oishi K."/>
            <person name="Kohara Y."/>
            <person name="Kobayashi M."/>
            <person name="Toyoda A."/>
            <person name="Sakaki Y."/>
            <person name="Sakurai T."/>
            <person name="Iida K."/>
            <person name="Akiyama K."/>
            <person name="Satou M."/>
            <person name="Toyoda T."/>
            <person name="Konagaya A."/>
            <person name="Carninci P."/>
            <person name="Kawai J."/>
            <person name="Hayashizaki Y."/>
            <person name="Shinozaki K."/>
        </authorList>
    </citation>
    <scope>NUCLEOTIDE SEQUENCE</scope>
</reference>
<name>Q682J4_ARATH</name>
<evidence type="ECO:0000256" key="8">
    <source>
        <dbReference type="ARBA" id="ARBA00023002"/>
    </source>
</evidence>
<evidence type="ECO:0000256" key="2">
    <source>
        <dbReference type="ARBA" id="ARBA00004167"/>
    </source>
</evidence>
<organism evidence="15">
    <name type="scientific">Arabidopsis thaliana</name>
    <name type="common">Mouse-ear cress</name>
    <dbReference type="NCBI Taxonomy" id="3702"/>
    <lineage>
        <taxon>Eukaryota</taxon>
        <taxon>Viridiplantae</taxon>
        <taxon>Streptophyta</taxon>
        <taxon>Embryophyta</taxon>
        <taxon>Tracheophyta</taxon>
        <taxon>Spermatophyta</taxon>
        <taxon>Magnoliopsida</taxon>
        <taxon>eudicotyledons</taxon>
        <taxon>Gunneridae</taxon>
        <taxon>Pentapetalae</taxon>
        <taxon>rosids</taxon>
        <taxon>malvids</taxon>
        <taxon>Brassicales</taxon>
        <taxon>Brassicaceae</taxon>
        <taxon>Camelineae</taxon>
        <taxon>Arabidopsis</taxon>
    </lineage>
</organism>
<evidence type="ECO:0000256" key="11">
    <source>
        <dbReference type="ARBA" id="ARBA00023136"/>
    </source>
</evidence>
<keyword evidence="5 14" id="KW-0812">Transmembrane</keyword>
<comment type="cofactor">
    <cofactor evidence="1 12">
        <name>heme</name>
        <dbReference type="ChEBI" id="CHEBI:30413"/>
    </cofactor>
</comment>
<dbReference type="AlphaFoldDB" id="Q682J4"/>
<evidence type="ECO:0000256" key="5">
    <source>
        <dbReference type="ARBA" id="ARBA00022692"/>
    </source>
</evidence>
<dbReference type="EMBL" id="AK175373">
    <property type="protein sequence ID" value="BAD43136.1"/>
    <property type="molecule type" value="mRNA"/>
</dbReference>
<evidence type="ECO:0000313" key="15">
    <source>
        <dbReference type="EMBL" id="BAD43136.1"/>
    </source>
</evidence>
<proteinExistence type="evidence at transcript level"/>
<dbReference type="GO" id="GO:0004497">
    <property type="term" value="F:monooxygenase activity"/>
    <property type="evidence" value="ECO:0007669"/>
    <property type="project" value="UniProtKB-KW"/>
</dbReference>
<keyword evidence="10 13" id="KW-0503">Monooxygenase</keyword>
<evidence type="ECO:0000256" key="1">
    <source>
        <dbReference type="ARBA" id="ARBA00001971"/>
    </source>
</evidence>
<dbReference type="CDD" id="cd20653">
    <property type="entry name" value="CYP81"/>
    <property type="match status" value="1"/>
</dbReference>
<evidence type="ECO:0000256" key="6">
    <source>
        <dbReference type="ARBA" id="ARBA00022723"/>
    </source>
</evidence>
<feature type="binding site" description="axial binding residue" evidence="12">
    <location>
        <position position="434"/>
    </location>
    <ligand>
        <name>heme</name>
        <dbReference type="ChEBI" id="CHEBI:30413"/>
    </ligand>
    <ligandPart>
        <name>Fe</name>
        <dbReference type="ChEBI" id="CHEBI:18248"/>
    </ligandPart>
</feature>
<feature type="transmembrane region" description="Helical" evidence="14">
    <location>
        <begin position="6"/>
        <end position="24"/>
    </location>
</feature>
<keyword evidence="8 13" id="KW-0560">Oxidoreductase</keyword>
<dbReference type="PROSITE" id="PS00086">
    <property type="entry name" value="CYTOCHROME_P450"/>
    <property type="match status" value="1"/>
</dbReference>
<evidence type="ECO:0000256" key="3">
    <source>
        <dbReference type="ARBA" id="ARBA00010617"/>
    </source>
</evidence>
<dbReference type="Pfam" id="PF00067">
    <property type="entry name" value="p450"/>
    <property type="match status" value="1"/>
</dbReference>
<dbReference type="PRINTS" id="PR00385">
    <property type="entry name" value="P450"/>
</dbReference>
<keyword evidence="6 12" id="KW-0479">Metal-binding</keyword>
<dbReference type="Gene3D" id="1.10.630.10">
    <property type="entry name" value="Cytochrome P450"/>
    <property type="match status" value="1"/>
</dbReference>
<evidence type="ECO:0000256" key="7">
    <source>
        <dbReference type="ARBA" id="ARBA00022989"/>
    </source>
</evidence>
<dbReference type="GO" id="GO:0016020">
    <property type="term" value="C:membrane"/>
    <property type="evidence" value="ECO:0007669"/>
    <property type="project" value="UniProtKB-SubCell"/>
</dbReference>
<dbReference type="ExpressionAtlas" id="Q682J4">
    <property type="expression patterns" value="baseline and differential"/>
</dbReference>
<evidence type="ECO:0000256" key="12">
    <source>
        <dbReference type="PIRSR" id="PIRSR602401-1"/>
    </source>
</evidence>
<accession>Q682J4</accession>
<dbReference type="InterPro" id="IPR017972">
    <property type="entry name" value="Cyt_P450_CS"/>
</dbReference>
<dbReference type="PANTHER" id="PTHR47947">
    <property type="entry name" value="CYTOCHROME P450 82C3-RELATED"/>
    <property type="match status" value="1"/>
</dbReference>
<dbReference type="GO" id="GO:0005506">
    <property type="term" value="F:iron ion binding"/>
    <property type="evidence" value="ECO:0007669"/>
    <property type="project" value="InterPro"/>
</dbReference>
<evidence type="ECO:0000256" key="4">
    <source>
        <dbReference type="ARBA" id="ARBA00022617"/>
    </source>
</evidence>